<feature type="transmembrane region" description="Helical" evidence="7">
    <location>
        <begin position="274"/>
        <end position="293"/>
    </location>
</feature>
<feature type="transmembrane region" description="Helical" evidence="7">
    <location>
        <begin position="196"/>
        <end position="215"/>
    </location>
</feature>
<dbReference type="Proteomes" id="UP000553776">
    <property type="component" value="Unassembled WGS sequence"/>
</dbReference>
<comment type="similarity">
    <text evidence="2">Belongs to the acyltransferase 3 family.</text>
</comment>
<keyword evidence="9" id="KW-0808">Transferase</keyword>
<feature type="domain" description="Acyltransferase 3" evidence="8">
    <location>
        <begin position="11"/>
        <end position="357"/>
    </location>
</feature>
<comment type="subcellular location">
    <subcellularLocation>
        <location evidence="1">Cell membrane</location>
        <topology evidence="1">Multi-pass membrane protein</topology>
    </subcellularLocation>
</comment>
<evidence type="ECO:0000256" key="5">
    <source>
        <dbReference type="ARBA" id="ARBA00022989"/>
    </source>
</evidence>
<protein>
    <submittedName>
        <fullName evidence="9">Acyltransferase</fullName>
    </submittedName>
</protein>
<organism evidence="9 10">
    <name type="scientific">Cohnella xylanilytica</name>
    <dbReference type="NCBI Taxonomy" id="557555"/>
    <lineage>
        <taxon>Bacteria</taxon>
        <taxon>Bacillati</taxon>
        <taxon>Bacillota</taxon>
        <taxon>Bacilli</taxon>
        <taxon>Bacillales</taxon>
        <taxon>Paenibacillaceae</taxon>
        <taxon>Cohnella</taxon>
    </lineage>
</organism>
<dbReference type="GO" id="GO:0009246">
    <property type="term" value="P:enterobacterial common antigen biosynthetic process"/>
    <property type="evidence" value="ECO:0007669"/>
    <property type="project" value="TreeGrafter"/>
</dbReference>
<keyword evidence="6 7" id="KW-0472">Membrane</keyword>
<evidence type="ECO:0000256" key="3">
    <source>
        <dbReference type="ARBA" id="ARBA00022475"/>
    </source>
</evidence>
<feature type="transmembrane region" description="Helical" evidence="7">
    <location>
        <begin position="166"/>
        <end position="184"/>
    </location>
</feature>
<dbReference type="RefSeq" id="WP_185136465.1">
    <property type="nucleotide sequence ID" value="NZ_BORM01000047.1"/>
</dbReference>
<evidence type="ECO:0000256" key="7">
    <source>
        <dbReference type="SAM" id="Phobius"/>
    </source>
</evidence>
<evidence type="ECO:0000256" key="1">
    <source>
        <dbReference type="ARBA" id="ARBA00004651"/>
    </source>
</evidence>
<feature type="transmembrane region" description="Helical" evidence="7">
    <location>
        <begin position="46"/>
        <end position="71"/>
    </location>
</feature>
<dbReference type="GO" id="GO:0005886">
    <property type="term" value="C:plasma membrane"/>
    <property type="evidence" value="ECO:0007669"/>
    <property type="project" value="UniProtKB-SubCell"/>
</dbReference>
<keyword evidence="4 7" id="KW-0812">Transmembrane</keyword>
<feature type="transmembrane region" description="Helical" evidence="7">
    <location>
        <begin position="15"/>
        <end position="34"/>
    </location>
</feature>
<feature type="transmembrane region" description="Helical" evidence="7">
    <location>
        <begin position="139"/>
        <end position="159"/>
    </location>
</feature>
<accession>A0A841TWB6</accession>
<feature type="transmembrane region" description="Helical" evidence="7">
    <location>
        <begin position="341"/>
        <end position="365"/>
    </location>
</feature>
<gene>
    <name evidence="9" type="ORF">H7B90_13775</name>
</gene>
<evidence type="ECO:0000256" key="4">
    <source>
        <dbReference type="ARBA" id="ARBA00022692"/>
    </source>
</evidence>
<evidence type="ECO:0000256" key="2">
    <source>
        <dbReference type="ARBA" id="ARBA00007400"/>
    </source>
</evidence>
<keyword evidence="3" id="KW-1003">Cell membrane</keyword>
<evidence type="ECO:0000259" key="8">
    <source>
        <dbReference type="Pfam" id="PF01757"/>
    </source>
</evidence>
<keyword evidence="10" id="KW-1185">Reference proteome</keyword>
<comment type="caution">
    <text evidence="9">The sequence shown here is derived from an EMBL/GenBank/DDBJ whole genome shotgun (WGS) entry which is preliminary data.</text>
</comment>
<evidence type="ECO:0000313" key="9">
    <source>
        <dbReference type="EMBL" id="MBB6692475.1"/>
    </source>
</evidence>
<dbReference type="GO" id="GO:0016413">
    <property type="term" value="F:O-acetyltransferase activity"/>
    <property type="evidence" value="ECO:0007669"/>
    <property type="project" value="TreeGrafter"/>
</dbReference>
<evidence type="ECO:0000313" key="10">
    <source>
        <dbReference type="Proteomes" id="UP000553776"/>
    </source>
</evidence>
<sequence length="400" mass="45641">MKSPDGRERLPELDLFRAFAILGVIHVHATSYAAGVQAVESPYYYFFNWVNIFFKFGTPCFIFLSSFVLFYNYFGRPVNGRLISRFYSKRLLYIVIPYLVASVCYYIVSQAVNGNLGQPAGWHLAKLGRGLATGTAYTHLYFVFINVQFYLLFPLLLLLFRRWPKLVLWALPLGLAIEWAFALWNKYDLNLKDKASYAPTYMSYYMLGLVLAVYFDSFKEWLNRDLRSQPRFRKLAIAGIWLGWFAVAMIHVQLYHNGRAYGKWVGTLWYELLWNAHSLLSVFVLFHAAYWVYRKASPAVVAVLARIGALSFAIYLLHPVFLLVYRRFRYTIPIESLTYAAWIWFGAPLCLLLAWFTAASVYRWVPGSSFLLGGKPASPAKRAGLPAGAKGGEASGKAAG</sequence>
<reference evidence="9 10" key="1">
    <citation type="submission" date="2020-08" db="EMBL/GenBank/DDBJ databases">
        <title>Cohnella phylogeny.</title>
        <authorList>
            <person name="Dunlap C."/>
        </authorList>
    </citation>
    <scope>NUCLEOTIDE SEQUENCE [LARGE SCALE GENOMIC DNA]</scope>
    <source>
        <strain evidence="9 10">DSM 25239</strain>
    </source>
</reference>
<dbReference type="EMBL" id="JACJVR010000053">
    <property type="protein sequence ID" value="MBB6692475.1"/>
    <property type="molecule type" value="Genomic_DNA"/>
</dbReference>
<dbReference type="PANTHER" id="PTHR40074:SF2">
    <property type="entry name" value="O-ACETYLTRANSFERASE WECH"/>
    <property type="match status" value="1"/>
</dbReference>
<dbReference type="InterPro" id="IPR002656">
    <property type="entry name" value="Acyl_transf_3_dom"/>
</dbReference>
<keyword evidence="5 7" id="KW-1133">Transmembrane helix</keyword>
<keyword evidence="9" id="KW-0012">Acyltransferase</keyword>
<dbReference type="AlphaFoldDB" id="A0A841TWB6"/>
<dbReference type="PANTHER" id="PTHR40074">
    <property type="entry name" value="O-ACETYLTRANSFERASE WECH"/>
    <property type="match status" value="1"/>
</dbReference>
<evidence type="ECO:0000256" key="6">
    <source>
        <dbReference type="ARBA" id="ARBA00023136"/>
    </source>
</evidence>
<name>A0A841TWB6_9BACL</name>
<dbReference type="Pfam" id="PF01757">
    <property type="entry name" value="Acyl_transf_3"/>
    <property type="match status" value="1"/>
</dbReference>
<feature type="transmembrane region" description="Helical" evidence="7">
    <location>
        <begin position="300"/>
        <end position="321"/>
    </location>
</feature>
<proteinExistence type="inferred from homology"/>
<feature type="transmembrane region" description="Helical" evidence="7">
    <location>
        <begin position="235"/>
        <end position="254"/>
    </location>
</feature>
<feature type="transmembrane region" description="Helical" evidence="7">
    <location>
        <begin position="91"/>
        <end position="108"/>
    </location>
</feature>